<dbReference type="EMBL" id="BAABHS010000048">
    <property type="protein sequence ID" value="GAA4992926.1"/>
    <property type="molecule type" value="Genomic_DNA"/>
</dbReference>
<name>A0ABP9IBF5_9ACTN</name>
<evidence type="ECO:0000313" key="2">
    <source>
        <dbReference type="Proteomes" id="UP001500466"/>
    </source>
</evidence>
<keyword evidence="2" id="KW-1185">Reference proteome</keyword>
<reference evidence="2" key="1">
    <citation type="journal article" date="2019" name="Int. J. Syst. Evol. Microbiol.">
        <title>The Global Catalogue of Microorganisms (GCM) 10K type strain sequencing project: providing services to taxonomists for standard genome sequencing and annotation.</title>
        <authorList>
            <consortium name="The Broad Institute Genomics Platform"/>
            <consortium name="The Broad Institute Genome Sequencing Center for Infectious Disease"/>
            <person name="Wu L."/>
            <person name="Ma J."/>
        </authorList>
    </citation>
    <scope>NUCLEOTIDE SEQUENCE [LARGE SCALE GENOMIC DNA]</scope>
    <source>
        <strain evidence="2">JCM 17986</strain>
    </source>
</reference>
<accession>A0ABP9IBF5</accession>
<dbReference type="Proteomes" id="UP001500466">
    <property type="component" value="Unassembled WGS sequence"/>
</dbReference>
<organism evidence="1 2">
    <name type="scientific">Yinghuangia aomiensis</name>
    <dbReference type="NCBI Taxonomy" id="676205"/>
    <lineage>
        <taxon>Bacteria</taxon>
        <taxon>Bacillati</taxon>
        <taxon>Actinomycetota</taxon>
        <taxon>Actinomycetes</taxon>
        <taxon>Kitasatosporales</taxon>
        <taxon>Streptomycetaceae</taxon>
        <taxon>Yinghuangia</taxon>
    </lineage>
</organism>
<proteinExistence type="predicted"/>
<evidence type="ECO:0000313" key="1">
    <source>
        <dbReference type="EMBL" id="GAA4992926.1"/>
    </source>
</evidence>
<dbReference type="RefSeq" id="WP_345680516.1">
    <property type="nucleotide sequence ID" value="NZ_BAABHS010000048.1"/>
</dbReference>
<dbReference type="Pfam" id="PF19817">
    <property type="entry name" value="DUF6300"/>
    <property type="match status" value="1"/>
</dbReference>
<sequence length="96" mass="10352">MRAKVAVRQTSPCTRCGAPVMMNAFANGEVLELCAACDRDDPAAAQMIAWVLVDGRGSGGDRAATEEGARLMTAWMKSEMAKRGWEWVDTETGRAT</sequence>
<protein>
    <submittedName>
        <fullName evidence="1">Uncharacterized protein</fullName>
    </submittedName>
</protein>
<dbReference type="InterPro" id="IPR046267">
    <property type="entry name" value="DUF6300"/>
</dbReference>
<comment type="caution">
    <text evidence="1">The sequence shown here is derived from an EMBL/GenBank/DDBJ whole genome shotgun (WGS) entry which is preliminary data.</text>
</comment>
<gene>
    <name evidence="1" type="ORF">GCM10023205_76970</name>
</gene>